<dbReference type="Pfam" id="PF00291">
    <property type="entry name" value="PALP"/>
    <property type="match status" value="1"/>
</dbReference>
<comment type="cofactor">
    <cofactor evidence="1">
        <name>pyridoxal 5'-phosphate</name>
        <dbReference type="ChEBI" id="CHEBI:597326"/>
    </cofactor>
</comment>
<keyword evidence="6" id="KW-1185">Reference proteome</keyword>
<name>A0ABU9ECR3_9BACT</name>
<comment type="caution">
    <text evidence="5">The sequence shown here is derived from an EMBL/GenBank/DDBJ whole genome shotgun (WGS) entry which is preliminary data.</text>
</comment>
<evidence type="ECO:0000256" key="2">
    <source>
        <dbReference type="ARBA" id="ARBA00022898"/>
    </source>
</evidence>
<keyword evidence="3" id="KW-0456">Lyase</keyword>
<keyword evidence="2" id="KW-0663">Pyridoxal phosphate</keyword>
<protein>
    <submittedName>
        <fullName evidence="5">Threonine/serine dehydratase</fullName>
    </submittedName>
</protein>
<dbReference type="RefSeq" id="WP_405287240.1">
    <property type="nucleotide sequence ID" value="NZ_JBBHLI010000008.1"/>
</dbReference>
<evidence type="ECO:0000259" key="4">
    <source>
        <dbReference type="Pfam" id="PF00291"/>
    </source>
</evidence>
<dbReference type="InterPro" id="IPR050147">
    <property type="entry name" value="Ser/Thr_Dehydratase"/>
</dbReference>
<organism evidence="5 6">
    <name type="scientific">Gaopeijia maritima</name>
    <dbReference type="NCBI Taxonomy" id="3119007"/>
    <lineage>
        <taxon>Bacteria</taxon>
        <taxon>Pseudomonadati</taxon>
        <taxon>Gemmatimonadota</taxon>
        <taxon>Longimicrobiia</taxon>
        <taxon>Gaopeijiales</taxon>
        <taxon>Gaopeijiaceae</taxon>
        <taxon>Gaopeijia</taxon>
    </lineage>
</organism>
<dbReference type="Gene3D" id="3.40.50.1100">
    <property type="match status" value="2"/>
</dbReference>
<dbReference type="EMBL" id="JBBHLI010000008">
    <property type="protein sequence ID" value="MEK9501893.1"/>
    <property type="molecule type" value="Genomic_DNA"/>
</dbReference>
<proteinExistence type="predicted"/>
<dbReference type="PANTHER" id="PTHR48078:SF6">
    <property type="entry name" value="L-THREONINE DEHYDRATASE CATABOLIC TDCB"/>
    <property type="match status" value="1"/>
</dbReference>
<gene>
    <name evidence="5" type="ORF">WI372_12950</name>
</gene>
<dbReference type="PANTHER" id="PTHR48078">
    <property type="entry name" value="THREONINE DEHYDRATASE, MITOCHONDRIAL-RELATED"/>
    <property type="match status" value="1"/>
</dbReference>
<evidence type="ECO:0000313" key="5">
    <source>
        <dbReference type="EMBL" id="MEK9501893.1"/>
    </source>
</evidence>
<reference evidence="5 6" key="1">
    <citation type="submission" date="2024-02" db="EMBL/GenBank/DDBJ databases">
        <title>A novel Gemmatimonadota bacterium.</title>
        <authorList>
            <person name="Du Z.-J."/>
            <person name="Ye Y.-Q."/>
        </authorList>
    </citation>
    <scope>NUCLEOTIDE SEQUENCE [LARGE SCALE GENOMIC DNA]</scope>
    <source>
        <strain evidence="5 6">DH-20</strain>
    </source>
</reference>
<dbReference type="SUPFAM" id="SSF53686">
    <property type="entry name" value="Tryptophan synthase beta subunit-like PLP-dependent enzymes"/>
    <property type="match status" value="1"/>
</dbReference>
<accession>A0ABU9ECR3</accession>
<evidence type="ECO:0000256" key="1">
    <source>
        <dbReference type="ARBA" id="ARBA00001933"/>
    </source>
</evidence>
<feature type="domain" description="Tryptophan synthase beta chain-like PALP" evidence="4">
    <location>
        <begin position="23"/>
        <end position="311"/>
    </location>
</feature>
<evidence type="ECO:0000256" key="3">
    <source>
        <dbReference type="ARBA" id="ARBA00023239"/>
    </source>
</evidence>
<evidence type="ECO:0000313" key="6">
    <source>
        <dbReference type="Proteomes" id="UP001484239"/>
    </source>
</evidence>
<dbReference type="Proteomes" id="UP001484239">
    <property type="component" value="Unassembled WGS sequence"/>
</dbReference>
<dbReference type="InterPro" id="IPR001926">
    <property type="entry name" value="TrpB-like_PALP"/>
</dbReference>
<dbReference type="CDD" id="cd01562">
    <property type="entry name" value="Thr-dehyd"/>
    <property type="match status" value="1"/>
</dbReference>
<sequence>MSADTAPLVGLDDIRAAAARVEGLVVRTPLLPSPELTEACGAVEVRLKCENLQRAGAFKARGGINYVSQLADGEVANGVITYSSGNHAQAVALAAQLRGVRAVVVMPTTAPGVKVEGAKRLGAEVVFEGTTSLERMARAHAIAEAEGLTVIPPFDDARIIAGQGTVGLEIVDDWPEVDTVLVPIGGGGLGSGVAAALRRLRPDARVIGVEPVEGASMSAALAAGGPVTLEATRSIADGLLPVRSGDLTWRHMSELADGVVTVDDDAIRDAARFLLHRHRLVVEYSGAATVAALRSGAVEVAGCRVAAVLSGGNLDPALLAELT</sequence>
<dbReference type="InterPro" id="IPR036052">
    <property type="entry name" value="TrpB-like_PALP_sf"/>
</dbReference>